<organism evidence="2 3">
    <name type="scientific">Candidatus Endonucleibacter bathymodioli</name>
    <dbReference type="NCBI Taxonomy" id="539814"/>
    <lineage>
        <taxon>Bacteria</taxon>
        <taxon>Pseudomonadati</taxon>
        <taxon>Pseudomonadota</taxon>
        <taxon>Gammaproteobacteria</taxon>
        <taxon>Oceanospirillales</taxon>
        <taxon>Endozoicomonadaceae</taxon>
        <taxon>Candidatus Endonucleibacter</taxon>
    </lineage>
</organism>
<dbReference type="InterPro" id="IPR006342">
    <property type="entry name" value="FkbM_mtfrase"/>
</dbReference>
<keyword evidence="2" id="KW-0489">Methyltransferase</keyword>
<dbReference type="Gene3D" id="3.40.50.150">
    <property type="entry name" value="Vaccinia Virus protein VP39"/>
    <property type="match status" value="1"/>
</dbReference>
<evidence type="ECO:0000313" key="3">
    <source>
        <dbReference type="Proteomes" id="UP001178148"/>
    </source>
</evidence>
<gene>
    <name evidence="2" type="ORF">QS748_13510</name>
</gene>
<dbReference type="EMBL" id="JASXSV010000031">
    <property type="protein sequence ID" value="MDP0590138.1"/>
    <property type="molecule type" value="Genomic_DNA"/>
</dbReference>
<name>A0AA90NNM2_9GAMM</name>
<comment type="caution">
    <text evidence="2">The sequence shown here is derived from an EMBL/GenBank/DDBJ whole genome shotgun (WGS) entry which is preliminary data.</text>
</comment>
<evidence type="ECO:0000313" key="2">
    <source>
        <dbReference type="EMBL" id="MDP0590138.1"/>
    </source>
</evidence>
<dbReference type="InterPro" id="IPR029063">
    <property type="entry name" value="SAM-dependent_MTases_sf"/>
</dbReference>
<keyword evidence="3" id="KW-1185">Reference proteome</keyword>
<protein>
    <submittedName>
        <fullName evidence="2">FkbM family methyltransferase</fullName>
    </submittedName>
</protein>
<keyword evidence="2" id="KW-0808">Transferase</keyword>
<dbReference type="GO" id="GO:0032259">
    <property type="term" value="P:methylation"/>
    <property type="evidence" value="ECO:0007669"/>
    <property type="project" value="UniProtKB-KW"/>
</dbReference>
<reference evidence="2 3" key="1">
    <citation type="journal article" date="2023" name="bioRxiv">
        <title>An intranuclear bacterial parasite of deep-sea mussels expresses apoptosis inhibitors acquired from its host.</title>
        <authorList>
            <person name="Gonzalez Porras M.A."/>
            <person name="Assie A."/>
            <person name="Tietjen M."/>
            <person name="Violette M."/>
            <person name="Kleiner M."/>
            <person name="Gruber-Vodicka H."/>
            <person name="Dubilier N."/>
            <person name="Leisch N."/>
        </authorList>
    </citation>
    <scope>NUCLEOTIDE SEQUENCE [LARGE SCALE GENOMIC DNA]</scope>
    <source>
        <strain evidence="2">IAP13</strain>
    </source>
</reference>
<dbReference type="AlphaFoldDB" id="A0AA90NNM2"/>
<dbReference type="Proteomes" id="UP001178148">
    <property type="component" value="Unassembled WGS sequence"/>
</dbReference>
<evidence type="ECO:0000259" key="1">
    <source>
        <dbReference type="Pfam" id="PF05050"/>
    </source>
</evidence>
<dbReference type="GO" id="GO:0008168">
    <property type="term" value="F:methyltransferase activity"/>
    <property type="evidence" value="ECO:0007669"/>
    <property type="project" value="UniProtKB-KW"/>
</dbReference>
<accession>A0AA90NNM2</accession>
<dbReference type="Pfam" id="PF05050">
    <property type="entry name" value="Methyltransf_21"/>
    <property type="match status" value="1"/>
</dbReference>
<feature type="domain" description="Methyltransferase FkbM" evidence="1">
    <location>
        <begin position="218"/>
        <end position="319"/>
    </location>
</feature>
<dbReference type="NCBIfam" id="TIGR01444">
    <property type="entry name" value="fkbM_fam"/>
    <property type="match status" value="1"/>
</dbReference>
<sequence length="372" mass="42179">MSEIILTAYGEDMRIKEAVEFCEKFIQSDGRRYICGRNIYADSVIGQLDIAGIIDDFCVDLEYKGIPVIKSIYTPVGALVLVASGGRPLSALGKVKGYGFSCLDYFFFRKYSGLPLVDIFFNEGFESEYEANENEYAWVYGLLADDLSKEIYKKLTSFRLKGDVELLRGFTCREKEQYFEDFLQLAPAGESFVDAGGFDGYTSLQFIRICPEYQSINVFEPDPENFSVCNSRLPQHENIKVHDLGLSDSKKTLKFEMGGVRSRITDVGSMEINVDRLDDVLSSSVTFIKMDIEGAEISAIDGAAGTINEYHPRLGICVYHGAGAFWEIPKKVLSIRDDYRIYLRHYTESIYETVMFFIPIKQHVYGGGWRVR</sequence>
<proteinExistence type="predicted"/>
<dbReference type="SUPFAM" id="SSF53335">
    <property type="entry name" value="S-adenosyl-L-methionine-dependent methyltransferases"/>
    <property type="match status" value="1"/>
</dbReference>